<dbReference type="Proteomes" id="UP000886998">
    <property type="component" value="Unassembled WGS sequence"/>
</dbReference>
<sequence>MRCSTLEMLILLKSLEDIMSCNIFIIGTNIINFQPGEYQHFKPDGVTLYGISAFLPDNGLGTVLESAGSHIKRMSGPQRVLDRVFVELF</sequence>
<organism evidence="1 2">
    <name type="scientific">Trichonephila inaurata madagascariensis</name>
    <dbReference type="NCBI Taxonomy" id="2747483"/>
    <lineage>
        <taxon>Eukaryota</taxon>
        <taxon>Metazoa</taxon>
        <taxon>Ecdysozoa</taxon>
        <taxon>Arthropoda</taxon>
        <taxon>Chelicerata</taxon>
        <taxon>Arachnida</taxon>
        <taxon>Araneae</taxon>
        <taxon>Araneomorphae</taxon>
        <taxon>Entelegynae</taxon>
        <taxon>Araneoidea</taxon>
        <taxon>Nephilidae</taxon>
        <taxon>Trichonephila</taxon>
        <taxon>Trichonephila inaurata</taxon>
    </lineage>
</organism>
<name>A0A8X7CN18_9ARAC</name>
<dbReference type="AlphaFoldDB" id="A0A8X7CN18"/>
<protein>
    <submittedName>
        <fullName evidence="1">Uncharacterized protein</fullName>
    </submittedName>
</protein>
<evidence type="ECO:0000313" key="1">
    <source>
        <dbReference type="EMBL" id="GFY74388.1"/>
    </source>
</evidence>
<keyword evidence="2" id="KW-1185">Reference proteome</keyword>
<gene>
    <name evidence="1" type="ORF">TNIN_499881</name>
</gene>
<comment type="caution">
    <text evidence="1">The sequence shown here is derived from an EMBL/GenBank/DDBJ whole genome shotgun (WGS) entry which is preliminary data.</text>
</comment>
<reference evidence="1" key="1">
    <citation type="submission" date="2020-08" db="EMBL/GenBank/DDBJ databases">
        <title>Multicomponent nature underlies the extraordinary mechanical properties of spider dragline silk.</title>
        <authorList>
            <person name="Kono N."/>
            <person name="Nakamura H."/>
            <person name="Mori M."/>
            <person name="Yoshida Y."/>
            <person name="Ohtoshi R."/>
            <person name="Malay A.D."/>
            <person name="Moran D.A.P."/>
            <person name="Tomita M."/>
            <person name="Numata K."/>
            <person name="Arakawa K."/>
        </authorList>
    </citation>
    <scope>NUCLEOTIDE SEQUENCE</scope>
</reference>
<proteinExistence type="predicted"/>
<accession>A0A8X7CN18</accession>
<dbReference type="EMBL" id="BMAV01020708">
    <property type="protein sequence ID" value="GFY74388.1"/>
    <property type="molecule type" value="Genomic_DNA"/>
</dbReference>
<evidence type="ECO:0000313" key="2">
    <source>
        <dbReference type="Proteomes" id="UP000886998"/>
    </source>
</evidence>